<evidence type="ECO:0000313" key="2">
    <source>
        <dbReference type="EMBL" id="MFC3979835.1"/>
    </source>
</evidence>
<feature type="region of interest" description="Disordered" evidence="1">
    <location>
        <begin position="38"/>
        <end position="59"/>
    </location>
</feature>
<reference evidence="3" key="1">
    <citation type="journal article" date="2019" name="Int. J. Syst. Evol. Microbiol.">
        <title>The Global Catalogue of Microorganisms (GCM) 10K type strain sequencing project: providing services to taxonomists for standard genome sequencing and annotation.</title>
        <authorList>
            <consortium name="The Broad Institute Genomics Platform"/>
            <consortium name="The Broad Institute Genome Sequencing Center for Infectious Disease"/>
            <person name="Wu L."/>
            <person name="Ma J."/>
        </authorList>
    </citation>
    <scope>NUCLEOTIDE SEQUENCE [LARGE SCALE GENOMIC DNA]</scope>
    <source>
        <strain evidence="3">TBRC 7912</strain>
    </source>
</reference>
<keyword evidence="3" id="KW-1185">Reference proteome</keyword>
<evidence type="ECO:0000256" key="1">
    <source>
        <dbReference type="SAM" id="MobiDB-lite"/>
    </source>
</evidence>
<name>A0ABV8EWQ0_9ACTN</name>
<organism evidence="2 3">
    <name type="scientific">Streptosporangium jomthongense</name>
    <dbReference type="NCBI Taxonomy" id="1193683"/>
    <lineage>
        <taxon>Bacteria</taxon>
        <taxon>Bacillati</taxon>
        <taxon>Actinomycetota</taxon>
        <taxon>Actinomycetes</taxon>
        <taxon>Streptosporangiales</taxon>
        <taxon>Streptosporangiaceae</taxon>
        <taxon>Streptosporangium</taxon>
    </lineage>
</organism>
<evidence type="ECO:0000313" key="3">
    <source>
        <dbReference type="Proteomes" id="UP001595698"/>
    </source>
</evidence>
<protein>
    <recommendedName>
        <fullName evidence="4">Secreted protein</fullName>
    </recommendedName>
</protein>
<evidence type="ECO:0008006" key="4">
    <source>
        <dbReference type="Google" id="ProtNLM"/>
    </source>
</evidence>
<comment type="caution">
    <text evidence="2">The sequence shown here is derived from an EMBL/GenBank/DDBJ whole genome shotgun (WGS) entry which is preliminary data.</text>
</comment>
<dbReference type="Proteomes" id="UP001595698">
    <property type="component" value="Unassembled WGS sequence"/>
</dbReference>
<gene>
    <name evidence="2" type="ORF">ACFOYY_06880</name>
</gene>
<dbReference type="RefSeq" id="WP_386188696.1">
    <property type="nucleotide sequence ID" value="NZ_JBHSBC010000004.1"/>
</dbReference>
<dbReference type="EMBL" id="JBHSBC010000004">
    <property type="protein sequence ID" value="MFC3979835.1"/>
    <property type="molecule type" value="Genomic_DNA"/>
</dbReference>
<sequence>MRSIAGLGAVVVLVTGASVPFQIIPTVSAEAMGGMTLTLTANPGTSPTPSPSPSASWNPSKLPAAWKNITSLRILPAWPRQRNDVRLMVHCPTGANHATVGSTAFALRASRHPYREIGLGLSDRGIGRDAVSISYYAPLGPHMVRLRCVKVKIDHETRIRRIRLISRVAAPVFVRRFNIAQFFACVPVKPC</sequence>
<accession>A0ABV8EWQ0</accession>
<proteinExistence type="predicted"/>